<evidence type="ECO:0000313" key="2">
    <source>
        <dbReference type="EMBL" id="EXJ81978.1"/>
    </source>
</evidence>
<sequence length="243" mass="27555">MSFTLYHSRKDGTIKPIKVSIFDAFRGVPDPKPRKRQPCSCCGKIHSPKAKSEVTPEAKAEDKAAEKDGKATDGEKKDDNDTEADDQIMLSMKAKDVTTPWKDILAATSYTDESELKARWRQVKDKLPDFKKELEAKSEGKGDEEKDKNNKNEAKDPEREAKAAKNREEGLKRQQEKKDKAAGKAYKNKKVESKSKTTGETAGVKMWADSYDKKKWRLMASKHYDRTGQRISPEQARKMVEGK</sequence>
<dbReference type="STRING" id="1182541.W9XP50"/>
<name>W9XP50_9EURO</name>
<reference evidence="2 3" key="1">
    <citation type="submission" date="2013-03" db="EMBL/GenBank/DDBJ databases">
        <title>The Genome Sequence of Capronia coronata CBS 617.96.</title>
        <authorList>
            <consortium name="The Broad Institute Genomics Platform"/>
            <person name="Cuomo C."/>
            <person name="de Hoog S."/>
            <person name="Gorbushina A."/>
            <person name="Walker B."/>
            <person name="Young S.K."/>
            <person name="Zeng Q."/>
            <person name="Gargeya S."/>
            <person name="Fitzgerald M."/>
            <person name="Haas B."/>
            <person name="Abouelleil A."/>
            <person name="Allen A.W."/>
            <person name="Alvarado L."/>
            <person name="Arachchi H.M."/>
            <person name="Berlin A.M."/>
            <person name="Chapman S.B."/>
            <person name="Gainer-Dewar J."/>
            <person name="Goldberg J."/>
            <person name="Griggs A."/>
            <person name="Gujja S."/>
            <person name="Hansen M."/>
            <person name="Howarth C."/>
            <person name="Imamovic A."/>
            <person name="Ireland A."/>
            <person name="Larimer J."/>
            <person name="McCowan C."/>
            <person name="Murphy C."/>
            <person name="Pearson M."/>
            <person name="Poon T.W."/>
            <person name="Priest M."/>
            <person name="Roberts A."/>
            <person name="Saif S."/>
            <person name="Shea T."/>
            <person name="Sisk P."/>
            <person name="Sykes S."/>
            <person name="Wortman J."/>
            <person name="Nusbaum C."/>
            <person name="Birren B."/>
        </authorList>
    </citation>
    <scope>NUCLEOTIDE SEQUENCE [LARGE SCALE GENOMIC DNA]</scope>
    <source>
        <strain evidence="2 3">CBS 617.96</strain>
    </source>
</reference>
<feature type="region of interest" description="Disordered" evidence="1">
    <location>
        <begin position="26"/>
        <end position="243"/>
    </location>
</feature>
<comment type="caution">
    <text evidence="2">The sequence shown here is derived from an EMBL/GenBank/DDBJ whole genome shotgun (WGS) entry which is preliminary data.</text>
</comment>
<dbReference type="AlphaFoldDB" id="W9XP50"/>
<feature type="compositionally biased region" description="Basic and acidic residues" evidence="1">
    <location>
        <begin position="114"/>
        <end position="182"/>
    </location>
</feature>
<dbReference type="EMBL" id="AMWN01000007">
    <property type="protein sequence ID" value="EXJ81978.1"/>
    <property type="molecule type" value="Genomic_DNA"/>
</dbReference>
<accession>W9XP50</accession>
<dbReference type="GeneID" id="19162898"/>
<keyword evidence="3" id="KW-1185">Reference proteome</keyword>
<dbReference type="OrthoDB" id="5427780at2759"/>
<feature type="compositionally biased region" description="Basic and acidic residues" evidence="1">
    <location>
        <begin position="50"/>
        <end position="79"/>
    </location>
</feature>
<dbReference type="Proteomes" id="UP000019484">
    <property type="component" value="Unassembled WGS sequence"/>
</dbReference>
<protein>
    <submittedName>
        <fullName evidence="2">Uncharacterized protein</fullName>
    </submittedName>
</protein>
<gene>
    <name evidence="2" type="ORF">A1O1_08045</name>
</gene>
<dbReference type="HOGENOM" id="CLU_097232_0_0_1"/>
<organism evidence="2 3">
    <name type="scientific">Capronia coronata CBS 617.96</name>
    <dbReference type="NCBI Taxonomy" id="1182541"/>
    <lineage>
        <taxon>Eukaryota</taxon>
        <taxon>Fungi</taxon>
        <taxon>Dikarya</taxon>
        <taxon>Ascomycota</taxon>
        <taxon>Pezizomycotina</taxon>
        <taxon>Eurotiomycetes</taxon>
        <taxon>Chaetothyriomycetidae</taxon>
        <taxon>Chaetothyriales</taxon>
        <taxon>Herpotrichiellaceae</taxon>
        <taxon>Capronia</taxon>
    </lineage>
</organism>
<proteinExistence type="predicted"/>
<dbReference type="RefSeq" id="XP_007727099.1">
    <property type="nucleotide sequence ID" value="XM_007728909.1"/>
</dbReference>
<evidence type="ECO:0000313" key="3">
    <source>
        <dbReference type="Proteomes" id="UP000019484"/>
    </source>
</evidence>
<evidence type="ECO:0000256" key="1">
    <source>
        <dbReference type="SAM" id="MobiDB-lite"/>
    </source>
</evidence>